<keyword evidence="2 6" id="KW-0812">Transmembrane</keyword>
<dbReference type="EMBL" id="DS985268">
    <property type="protein sequence ID" value="EDV19685.1"/>
    <property type="molecule type" value="Genomic_DNA"/>
</dbReference>
<keyword evidence="5" id="KW-1015">Disulfide bond</keyword>
<dbReference type="GO" id="GO:0004930">
    <property type="term" value="F:G protein-coupled receptor activity"/>
    <property type="evidence" value="ECO:0007669"/>
    <property type="project" value="InterPro"/>
</dbReference>
<evidence type="ECO:0000259" key="7">
    <source>
        <dbReference type="PROSITE" id="PS50221"/>
    </source>
</evidence>
<dbReference type="STRING" id="10228.B3SC68"/>
<feature type="transmembrane region" description="Helical" evidence="6">
    <location>
        <begin position="42"/>
        <end position="65"/>
    </location>
</feature>
<dbReference type="PhylomeDB" id="B3SC68"/>
<dbReference type="HOGENOM" id="CLU_002753_3_4_1"/>
<dbReference type="InterPro" id="IPR046338">
    <property type="entry name" value="GAIN_dom_sf"/>
</dbReference>
<comment type="subcellular location">
    <subcellularLocation>
        <location evidence="1">Membrane</location>
        <topology evidence="1">Multi-pass membrane protein</topology>
    </subcellularLocation>
</comment>
<evidence type="ECO:0000313" key="10">
    <source>
        <dbReference type="Proteomes" id="UP000009022"/>
    </source>
</evidence>
<dbReference type="Gene3D" id="1.20.1070.10">
    <property type="entry name" value="Rhodopsin 7-helix transmembrane proteins"/>
    <property type="match status" value="1"/>
</dbReference>
<feature type="transmembrane region" description="Helical" evidence="6">
    <location>
        <begin position="117"/>
        <end position="140"/>
    </location>
</feature>
<evidence type="ECO:0000256" key="4">
    <source>
        <dbReference type="ARBA" id="ARBA00023136"/>
    </source>
</evidence>
<organism evidence="9 10">
    <name type="scientific">Trichoplax adhaerens</name>
    <name type="common">Trichoplax reptans</name>
    <dbReference type="NCBI Taxonomy" id="10228"/>
    <lineage>
        <taxon>Eukaryota</taxon>
        <taxon>Metazoa</taxon>
        <taxon>Placozoa</taxon>
        <taxon>Uniplacotomia</taxon>
        <taxon>Trichoplacea</taxon>
        <taxon>Trichoplacidae</taxon>
        <taxon>Trichoplax</taxon>
    </lineage>
</organism>
<dbReference type="KEGG" id="tad:TRIADDRAFT_33101"/>
<evidence type="ECO:0000256" key="5">
    <source>
        <dbReference type="ARBA" id="ARBA00023157"/>
    </source>
</evidence>
<evidence type="ECO:0000313" key="9">
    <source>
        <dbReference type="EMBL" id="EDV19685.1"/>
    </source>
</evidence>
<keyword evidence="10" id="KW-1185">Reference proteome</keyword>
<dbReference type="InParanoid" id="B3SC68"/>
<evidence type="ECO:0000256" key="1">
    <source>
        <dbReference type="ARBA" id="ARBA00004141"/>
    </source>
</evidence>
<feature type="non-terminal residue" evidence="9">
    <location>
        <position position="1"/>
    </location>
</feature>
<dbReference type="PANTHER" id="PTHR12011">
    <property type="entry name" value="ADHESION G-PROTEIN COUPLED RECEPTOR"/>
    <property type="match status" value="1"/>
</dbReference>
<reference evidence="9 10" key="1">
    <citation type="journal article" date="2008" name="Nature">
        <title>The Trichoplax genome and the nature of placozoans.</title>
        <authorList>
            <person name="Srivastava M."/>
            <person name="Begovic E."/>
            <person name="Chapman J."/>
            <person name="Putnam N.H."/>
            <person name="Hellsten U."/>
            <person name="Kawashima T."/>
            <person name="Kuo A."/>
            <person name="Mitros T."/>
            <person name="Salamov A."/>
            <person name="Carpenter M.L."/>
            <person name="Signorovitch A.Y."/>
            <person name="Moreno M.A."/>
            <person name="Kamm K."/>
            <person name="Grimwood J."/>
            <person name="Schmutz J."/>
            <person name="Shapiro H."/>
            <person name="Grigoriev I.V."/>
            <person name="Buss L.W."/>
            <person name="Schierwater B."/>
            <person name="Dellaporta S.L."/>
            <person name="Rokhsar D.S."/>
        </authorList>
    </citation>
    <scope>NUCLEOTIDE SEQUENCE [LARGE SCALE GENOMIC DNA]</scope>
    <source>
        <strain evidence="9 10">Grell-BS-1999</strain>
    </source>
</reference>
<feature type="transmembrane region" description="Helical" evidence="6">
    <location>
        <begin position="77"/>
        <end position="97"/>
    </location>
</feature>
<dbReference type="InterPro" id="IPR000832">
    <property type="entry name" value="GPCR_2_secretin-like"/>
</dbReference>
<dbReference type="Proteomes" id="UP000009022">
    <property type="component" value="Unassembled WGS sequence"/>
</dbReference>
<dbReference type="GeneID" id="6759054"/>
<dbReference type="OMA" id="GWPMIVV"/>
<dbReference type="PROSITE" id="PS50221">
    <property type="entry name" value="GAIN_B"/>
    <property type="match status" value="1"/>
</dbReference>
<dbReference type="Gene3D" id="2.60.220.50">
    <property type="match status" value="1"/>
</dbReference>
<feature type="transmembrane region" description="Helical" evidence="6">
    <location>
        <begin position="147"/>
        <end position="168"/>
    </location>
</feature>
<protein>
    <recommendedName>
        <fullName evidence="11">G-protein coupled receptors family 2 profile 2 domain-containing protein</fullName>
    </recommendedName>
</protein>
<dbReference type="PROSITE" id="PS50261">
    <property type="entry name" value="G_PROTEIN_RECEP_F2_4"/>
    <property type="match status" value="1"/>
</dbReference>
<feature type="domain" description="G-protein coupled receptors family 2 profile 2" evidence="8">
    <location>
        <begin position="40"/>
        <end position="179"/>
    </location>
</feature>
<proteinExistence type="predicted"/>
<evidence type="ECO:0008006" key="11">
    <source>
        <dbReference type="Google" id="ProtNLM"/>
    </source>
</evidence>
<keyword evidence="4 6" id="KW-0472">Membrane</keyword>
<dbReference type="OrthoDB" id="1100386at2759"/>
<dbReference type="Pfam" id="PF00002">
    <property type="entry name" value="7tm_2"/>
    <property type="match status" value="1"/>
</dbReference>
<accession>B3SC68</accession>
<dbReference type="InterPro" id="IPR017981">
    <property type="entry name" value="GPCR_2-like_7TM"/>
</dbReference>
<dbReference type="InterPro" id="IPR000203">
    <property type="entry name" value="GPS"/>
</dbReference>
<dbReference type="Pfam" id="PF01825">
    <property type="entry name" value="GPS"/>
    <property type="match status" value="1"/>
</dbReference>
<sequence length="179" mass="20589">GCLIVNQSETYTVCSCNHLTHFAIMLQITEVFRNFMFNILQFITYIGIGFSIISMAITIFCYTFLRYMRKLNTERFFVHKNFILALILAQIMLIITMNAAEIKILCKISALLLHLSYLASFTWMFVEGLHLYFVIIAVFNHKSKIKLYLCIGWGIPTLIVGITVATHINQYGLDEGLLL</sequence>
<gene>
    <name evidence="9" type="ORF">TRIADDRAFT_33101</name>
</gene>
<evidence type="ECO:0000256" key="2">
    <source>
        <dbReference type="ARBA" id="ARBA00022692"/>
    </source>
</evidence>
<dbReference type="AlphaFoldDB" id="B3SC68"/>
<dbReference type="PRINTS" id="PR00249">
    <property type="entry name" value="GPCRSECRETIN"/>
</dbReference>
<feature type="domain" description="GAIN-B" evidence="7">
    <location>
        <begin position="1"/>
        <end position="32"/>
    </location>
</feature>
<dbReference type="eggNOG" id="KOG4193">
    <property type="taxonomic scope" value="Eukaryota"/>
</dbReference>
<evidence type="ECO:0000256" key="6">
    <source>
        <dbReference type="SAM" id="Phobius"/>
    </source>
</evidence>
<dbReference type="InterPro" id="IPR057244">
    <property type="entry name" value="GAIN_B"/>
</dbReference>
<dbReference type="GO" id="GO:0016020">
    <property type="term" value="C:membrane"/>
    <property type="evidence" value="ECO:0007669"/>
    <property type="project" value="UniProtKB-SubCell"/>
</dbReference>
<evidence type="ECO:0000256" key="3">
    <source>
        <dbReference type="ARBA" id="ARBA00022989"/>
    </source>
</evidence>
<dbReference type="GO" id="GO:0007166">
    <property type="term" value="P:cell surface receptor signaling pathway"/>
    <property type="evidence" value="ECO:0007669"/>
    <property type="project" value="InterPro"/>
</dbReference>
<dbReference type="RefSeq" id="XP_002117842.1">
    <property type="nucleotide sequence ID" value="XM_002117806.1"/>
</dbReference>
<keyword evidence="3 6" id="KW-1133">Transmembrane helix</keyword>
<name>B3SC68_TRIAD</name>
<dbReference type="PANTHER" id="PTHR12011:SF347">
    <property type="entry name" value="FI21270P1-RELATED"/>
    <property type="match status" value="1"/>
</dbReference>
<dbReference type="CTD" id="6759054"/>
<evidence type="ECO:0000259" key="8">
    <source>
        <dbReference type="PROSITE" id="PS50261"/>
    </source>
</evidence>